<keyword evidence="4 6" id="KW-0472">Membrane</keyword>
<evidence type="ECO:0000256" key="4">
    <source>
        <dbReference type="ARBA" id="ARBA00023136"/>
    </source>
</evidence>
<keyword evidence="6" id="KW-0812">Transmembrane</keyword>
<dbReference type="PANTHER" id="PTHR31042">
    <property type="entry name" value="CORE-2/I-BRANCHING BETA-1,6-N-ACETYLGLUCOSAMINYLTRANSFERASE FAMILY PROTEIN-RELATED"/>
    <property type="match status" value="1"/>
</dbReference>
<comment type="caution">
    <text evidence="7">The sequence shown here is derived from an EMBL/GenBank/DDBJ whole genome shotgun (WGS) entry which is preliminary data.</text>
</comment>
<keyword evidence="3" id="KW-0808">Transferase</keyword>
<evidence type="ECO:0000256" key="2">
    <source>
        <dbReference type="ARBA" id="ARBA00022676"/>
    </source>
</evidence>
<keyword evidence="8" id="KW-1185">Reference proteome</keyword>
<evidence type="ECO:0000256" key="1">
    <source>
        <dbReference type="ARBA" id="ARBA00004606"/>
    </source>
</evidence>
<comment type="subcellular location">
    <subcellularLocation>
        <location evidence="1">Membrane</location>
        <topology evidence="1">Single-pass type II membrane protein</topology>
    </subcellularLocation>
</comment>
<evidence type="ECO:0000256" key="5">
    <source>
        <dbReference type="ARBA" id="ARBA00023180"/>
    </source>
</evidence>
<organism evidence="7 8">
    <name type="scientific">Riccia fluitans</name>
    <dbReference type="NCBI Taxonomy" id="41844"/>
    <lineage>
        <taxon>Eukaryota</taxon>
        <taxon>Viridiplantae</taxon>
        <taxon>Streptophyta</taxon>
        <taxon>Embryophyta</taxon>
        <taxon>Marchantiophyta</taxon>
        <taxon>Marchantiopsida</taxon>
        <taxon>Marchantiidae</taxon>
        <taxon>Marchantiales</taxon>
        <taxon>Ricciaceae</taxon>
        <taxon>Riccia</taxon>
    </lineage>
</organism>
<gene>
    <name evidence="7" type="ORF">R1flu_013815</name>
</gene>
<evidence type="ECO:0000313" key="7">
    <source>
        <dbReference type="EMBL" id="KAL2629129.1"/>
    </source>
</evidence>
<feature type="transmembrane region" description="Helical" evidence="6">
    <location>
        <begin position="21"/>
        <end position="41"/>
    </location>
</feature>
<dbReference type="Pfam" id="PF02485">
    <property type="entry name" value="Branch"/>
    <property type="match status" value="1"/>
</dbReference>
<dbReference type="AlphaFoldDB" id="A0ABD1YFG2"/>
<dbReference type="PANTHER" id="PTHR31042:SF140">
    <property type="entry name" value="CORE-2_I-BRANCHING BETA-1,6-N-ACETYLGLUCOSAMINYLTRANSFERASE FAMILY PROTEIN"/>
    <property type="match status" value="1"/>
</dbReference>
<reference evidence="7 8" key="1">
    <citation type="submission" date="2024-09" db="EMBL/GenBank/DDBJ databases">
        <title>Chromosome-scale assembly of Riccia fluitans.</title>
        <authorList>
            <person name="Paukszto L."/>
            <person name="Sawicki J."/>
            <person name="Karawczyk K."/>
            <person name="Piernik-Szablinska J."/>
            <person name="Szczecinska M."/>
            <person name="Mazdziarz M."/>
        </authorList>
    </citation>
    <scope>NUCLEOTIDE SEQUENCE [LARGE SCALE GENOMIC DNA]</scope>
    <source>
        <strain evidence="7">Rf_01</strain>
        <tissue evidence="7">Aerial parts of the thallus</tissue>
    </source>
</reference>
<dbReference type="GO" id="GO:0016757">
    <property type="term" value="F:glycosyltransferase activity"/>
    <property type="evidence" value="ECO:0007669"/>
    <property type="project" value="UniProtKB-KW"/>
</dbReference>
<protein>
    <submittedName>
        <fullName evidence="7">Uncharacterized protein</fullName>
    </submittedName>
</protein>
<dbReference type="InterPro" id="IPR003406">
    <property type="entry name" value="Glyco_trans_14"/>
</dbReference>
<evidence type="ECO:0000313" key="8">
    <source>
        <dbReference type="Proteomes" id="UP001605036"/>
    </source>
</evidence>
<name>A0ABD1YFG2_9MARC</name>
<dbReference type="EMBL" id="JBHFFA010000004">
    <property type="protein sequence ID" value="KAL2629129.1"/>
    <property type="molecule type" value="Genomic_DNA"/>
</dbReference>
<dbReference type="GO" id="GO:0016020">
    <property type="term" value="C:membrane"/>
    <property type="evidence" value="ECO:0007669"/>
    <property type="project" value="UniProtKB-SubCell"/>
</dbReference>
<evidence type="ECO:0000256" key="6">
    <source>
        <dbReference type="SAM" id="Phobius"/>
    </source>
</evidence>
<keyword evidence="5" id="KW-0325">Glycoprotein</keyword>
<dbReference type="Proteomes" id="UP001605036">
    <property type="component" value="Unassembled WGS sequence"/>
</dbReference>
<keyword evidence="2" id="KW-0328">Glycosyltransferase</keyword>
<keyword evidence="6" id="KW-1133">Transmembrane helix</keyword>
<sequence>MKGDLESGQPTAGLWRRSAAGGRNVALLLTATVLCALWLIVDQGLPSQLQMFTSAPATLSIDHFADRDNTRPWPCDYAVQKSVRERGAMMLHSWSDEELIKRAARAEDILEGLNNSTEASRVLLKIQSVLRCKPNGSQNPKIAFMFLISTGLPLAPVWEKFFQGNEDLYNIYIHGKPDWLRRVGFDVGMGVFWGRVVPSASTQRLAPNIVEAERRLLANALLDDPNNEWFALLSESCIPIQNFHYIYGKMNETSNSRIDSGYFPHSGLAMTRWKARGDTAMLPEVPFSAFRFGSQWFIIRRRHAVAVIRDRKYWPKFRLPCRRLEACVPDEHYIQTLIDNVDEGSCHGSPTFISWNGTTGGHPHSFGVDETTPHLIEAMKTQQEGRYFFARKFKPEALNTLLNMTDLLFR</sequence>
<dbReference type="InterPro" id="IPR044174">
    <property type="entry name" value="BC10-like"/>
</dbReference>
<evidence type="ECO:0000256" key="3">
    <source>
        <dbReference type="ARBA" id="ARBA00022679"/>
    </source>
</evidence>
<accession>A0ABD1YFG2</accession>
<proteinExistence type="predicted"/>